<keyword evidence="3" id="KW-0479">Metal-binding</keyword>
<evidence type="ECO:0000313" key="10">
    <source>
        <dbReference type="Proteomes" id="UP000601027"/>
    </source>
</evidence>
<dbReference type="NCBIfam" id="NF006757">
    <property type="entry name" value="PRK09277.1"/>
    <property type="match status" value="1"/>
</dbReference>
<dbReference type="InterPro" id="IPR000573">
    <property type="entry name" value="AconitaseA/IPMdHydase_ssu_swvl"/>
</dbReference>
<dbReference type="Gene3D" id="6.10.190.10">
    <property type="match status" value="1"/>
</dbReference>
<organism evidence="9 10">
    <name type="scientific">Micromonospora parastrephiae</name>
    <dbReference type="NCBI Taxonomy" id="2806101"/>
    <lineage>
        <taxon>Bacteria</taxon>
        <taxon>Bacillati</taxon>
        <taxon>Actinomycetota</taxon>
        <taxon>Actinomycetes</taxon>
        <taxon>Micromonosporales</taxon>
        <taxon>Micromonosporaceae</taxon>
        <taxon>Micromonospora</taxon>
    </lineage>
</organism>
<sequence>MLSQLPGSPGDRVVDLGELQKRVPALSTAPRVTRIFAENIVRAALRAPDSSRPSSVAEATEAVAALVAAGPSGEPVEFDLWPTRLVLQDHSGIPVLADLAALRSQVAAAGGDAAAVRPALPVDLVVDHSIEAHRSGNDAALDRNMDREFALNDERYRFLRWAEGAVPGLRIVPPGGGIVHQMHLEHLAAVVLHDQSGILAPDTVLGTDSHTPMINALGVLGWGVGGVEASSAMFGHPVSVRSQPVIALRLTGAPRPGIMSTDIALTLAQFLRERGVVGTIIEFVGTGIRALSVEDRSTIANMAPEYGCLAAYFPVDDAVLRYLTATGRSASHVRTVADYTRYQRLFDDGETMPSLSGYTDVWSFDLAAVRGSTAGPRRPQDRLHFAEVPRSFQQSRQARAERSAGADRTHPHEGAIAIAAITSCTNTANPRLMIAAGLVARNAVRRGLSVPDWVKTSLAPGSRRVTDYLAAADLLEPLARLGFDVVGYGCTTCIGNSGPLHDTVEEWVAAGAGTAAVLSGNRNFEGRIHPAISGAYLMSPPMVVAYALAGTVLIDVERDPLGHDPSGEPVHLADLWPPEEELTASVSSAVAHLSGQSRDVFRGDARWNAIKAPPGDCYDWPANSSYLMPSPLVSPDGYGGYGDVTDARVLVFAADSTTTDHISPAGRIAPDSEAGRYLLDLGVPAAEFNSYGCRRGNHHVLVRGTFANVKFRNRLTPDRAGGWTRLASSGETVTVYRAAQAYAAAGVPVIVLAGRDYGMGSSRDWAAKGPRLLGVRAVLATSFERIHRSNLIGVGIVPLQFLDGDDPDRLGLIGTESFTVRGIDAAEPLSKVSVSATDAVGGVKRWQMLVRIDTSAELRCVRQGGFLSVLARELTPDSTEAED</sequence>
<dbReference type="NCBIfam" id="TIGR01341">
    <property type="entry name" value="aconitase_1"/>
    <property type="match status" value="1"/>
</dbReference>
<evidence type="ECO:0000256" key="3">
    <source>
        <dbReference type="ARBA" id="ARBA00022723"/>
    </source>
</evidence>
<evidence type="ECO:0000256" key="5">
    <source>
        <dbReference type="ARBA" id="ARBA00023014"/>
    </source>
</evidence>
<dbReference type="InterPro" id="IPR001030">
    <property type="entry name" value="Acoase/IPM_deHydtase_lsu_aba"/>
</dbReference>
<feature type="domain" description="Aconitase A/isopropylmalate dehydratase small subunit swivel" evidence="8">
    <location>
        <begin position="677"/>
        <end position="802"/>
    </location>
</feature>
<dbReference type="Proteomes" id="UP000601027">
    <property type="component" value="Unassembled WGS sequence"/>
</dbReference>
<accession>A0ABS1XN75</accession>
<dbReference type="InterPro" id="IPR006249">
    <property type="entry name" value="Aconitase/IRP2"/>
</dbReference>
<proteinExistence type="inferred from homology"/>
<dbReference type="SUPFAM" id="SSF53732">
    <property type="entry name" value="Aconitase iron-sulfur domain"/>
    <property type="match status" value="1"/>
</dbReference>
<dbReference type="Pfam" id="PF00330">
    <property type="entry name" value="Aconitase"/>
    <property type="match status" value="1"/>
</dbReference>
<evidence type="ECO:0000256" key="4">
    <source>
        <dbReference type="ARBA" id="ARBA00023004"/>
    </source>
</evidence>
<dbReference type="GO" id="GO:0003994">
    <property type="term" value="F:aconitate hydratase activity"/>
    <property type="evidence" value="ECO:0007669"/>
    <property type="project" value="UniProtKB-EC"/>
</dbReference>
<dbReference type="NCBIfam" id="NF009520">
    <property type="entry name" value="PRK12881.1"/>
    <property type="match status" value="1"/>
</dbReference>
<dbReference type="SUPFAM" id="SSF52016">
    <property type="entry name" value="LeuD/IlvD-like"/>
    <property type="match status" value="1"/>
</dbReference>
<comment type="function">
    <text evidence="6">Catalyzes the isomerization of citrate to isocitrate via cis-aconitate.</text>
</comment>
<keyword evidence="10" id="KW-1185">Reference proteome</keyword>
<dbReference type="InterPro" id="IPR015928">
    <property type="entry name" value="Aconitase/3IPM_dehydase_swvl"/>
</dbReference>
<dbReference type="EMBL" id="JAEVHM010000003">
    <property type="protein sequence ID" value="MBM0230712.1"/>
    <property type="molecule type" value="Genomic_DNA"/>
</dbReference>
<reference evidence="9 10" key="1">
    <citation type="submission" date="2021-01" db="EMBL/GenBank/DDBJ databases">
        <title>Draft genome sequence of Micromonospora sp. strain STR1_7.</title>
        <authorList>
            <person name="Karlyshev A."/>
            <person name="Jawad R."/>
        </authorList>
    </citation>
    <scope>NUCLEOTIDE SEQUENCE [LARGE SCALE GENOMIC DNA]</scope>
    <source>
        <strain evidence="9 10">STR1-7</strain>
    </source>
</reference>
<evidence type="ECO:0000259" key="8">
    <source>
        <dbReference type="Pfam" id="PF00694"/>
    </source>
</evidence>
<feature type="domain" description="Aconitase/3-isopropylmalate dehydratase large subunit alpha/beta/alpha" evidence="7">
    <location>
        <begin position="78"/>
        <end position="550"/>
    </location>
</feature>
<evidence type="ECO:0000313" key="9">
    <source>
        <dbReference type="EMBL" id="MBM0230712.1"/>
    </source>
</evidence>
<comment type="catalytic activity">
    <reaction evidence="6">
        <text>citrate = D-threo-isocitrate</text>
        <dbReference type="Rhea" id="RHEA:10336"/>
        <dbReference type="ChEBI" id="CHEBI:15562"/>
        <dbReference type="ChEBI" id="CHEBI:16947"/>
        <dbReference type="EC" id="4.2.1.3"/>
    </reaction>
</comment>
<dbReference type="InterPro" id="IPR036008">
    <property type="entry name" value="Aconitase_4Fe-4S_dom"/>
</dbReference>
<comment type="cofactor">
    <cofactor evidence="1">
        <name>[4Fe-4S] cluster</name>
        <dbReference type="ChEBI" id="CHEBI:49883"/>
    </cofactor>
</comment>
<dbReference type="InterPro" id="IPR015931">
    <property type="entry name" value="Acnase/IPM_dHydase_lsu_aba_1/3"/>
</dbReference>
<dbReference type="PROSITE" id="PS01244">
    <property type="entry name" value="ACONITASE_2"/>
    <property type="match status" value="1"/>
</dbReference>
<keyword evidence="4 6" id="KW-0408">Iron</keyword>
<dbReference type="Gene3D" id="3.30.499.10">
    <property type="entry name" value="Aconitase, domain 3"/>
    <property type="match status" value="2"/>
</dbReference>
<keyword evidence="6" id="KW-0004">4Fe-4S</keyword>
<comment type="similarity">
    <text evidence="2 6">Belongs to the aconitase/IPM isomerase family.</text>
</comment>
<comment type="caution">
    <text evidence="9">The sequence shown here is derived from an EMBL/GenBank/DDBJ whole genome shotgun (WGS) entry which is preliminary data.</text>
</comment>
<keyword evidence="6 9" id="KW-0456">Lyase</keyword>
<dbReference type="PANTHER" id="PTHR11670">
    <property type="entry name" value="ACONITASE/IRON-RESPONSIVE ELEMENT FAMILY MEMBER"/>
    <property type="match status" value="1"/>
</dbReference>
<dbReference type="PRINTS" id="PR00415">
    <property type="entry name" value="ACONITASE"/>
</dbReference>
<keyword evidence="5 6" id="KW-0411">Iron-sulfur</keyword>
<name>A0ABS1XN75_9ACTN</name>
<dbReference type="RefSeq" id="WP_203173199.1">
    <property type="nucleotide sequence ID" value="NZ_JAEVHM010000003.1"/>
</dbReference>
<evidence type="ECO:0000256" key="1">
    <source>
        <dbReference type="ARBA" id="ARBA00001966"/>
    </source>
</evidence>
<protein>
    <recommendedName>
        <fullName evidence="6">Aconitate hydratase</fullName>
        <shortName evidence="6">Aconitase</shortName>
        <ecNumber evidence="6">4.2.1.3</ecNumber>
    </recommendedName>
</protein>
<evidence type="ECO:0000256" key="6">
    <source>
        <dbReference type="RuleBase" id="RU361275"/>
    </source>
</evidence>
<dbReference type="PROSITE" id="PS00450">
    <property type="entry name" value="ACONITASE_1"/>
    <property type="match status" value="1"/>
</dbReference>
<dbReference type="EC" id="4.2.1.3" evidence="6"/>
<dbReference type="Pfam" id="PF00694">
    <property type="entry name" value="Aconitase_C"/>
    <property type="match status" value="1"/>
</dbReference>
<dbReference type="Gene3D" id="3.20.19.10">
    <property type="entry name" value="Aconitase, domain 4"/>
    <property type="match status" value="1"/>
</dbReference>
<gene>
    <name evidence="9" type="primary">acnA</name>
    <name evidence="9" type="ORF">JNW91_01735</name>
</gene>
<evidence type="ECO:0000256" key="2">
    <source>
        <dbReference type="ARBA" id="ARBA00007185"/>
    </source>
</evidence>
<dbReference type="InterPro" id="IPR018136">
    <property type="entry name" value="Aconitase_4Fe-4S_BS"/>
</dbReference>
<evidence type="ECO:0000259" key="7">
    <source>
        <dbReference type="Pfam" id="PF00330"/>
    </source>
</evidence>